<dbReference type="Pfam" id="PF00001">
    <property type="entry name" value="7tm_1"/>
    <property type="match status" value="1"/>
</dbReference>
<reference evidence="17" key="3">
    <citation type="submission" date="2025-09" db="UniProtKB">
        <authorList>
            <consortium name="Ensembl"/>
        </authorList>
    </citation>
    <scope>IDENTIFICATION</scope>
    <source>
        <strain evidence="17">Hd-rR</strain>
    </source>
</reference>
<dbReference type="Proteomes" id="UP000001038">
    <property type="component" value="Chromosome 21"/>
</dbReference>
<dbReference type="PANTHER" id="PTHR24233">
    <property type="entry name" value="P2Y PURINOCEPTOR-RELATED G-PROTEIN COUPLED RECEPTOR"/>
    <property type="match status" value="1"/>
</dbReference>
<dbReference type="InterPro" id="IPR000276">
    <property type="entry name" value="GPCR_Rhodpsn"/>
</dbReference>
<dbReference type="FunFam" id="1.20.1070.10:FF:000150">
    <property type="entry name" value="probable G-protein coupled receptor 34"/>
    <property type="match status" value="1"/>
</dbReference>
<evidence type="ECO:0000259" key="16">
    <source>
        <dbReference type="PROSITE" id="PS50262"/>
    </source>
</evidence>
<evidence type="ECO:0000256" key="4">
    <source>
        <dbReference type="ARBA" id="ARBA00022989"/>
    </source>
</evidence>
<feature type="transmembrane region" description="Helical" evidence="15">
    <location>
        <begin position="154"/>
        <end position="175"/>
    </location>
</feature>
<dbReference type="Ensembl" id="ENSORLT00000017155.2">
    <property type="protein sequence ID" value="ENSORLP00000017154.2"/>
    <property type="gene ID" value="ENSORLG00000013677.2"/>
</dbReference>
<dbReference type="PANTHER" id="PTHR24233:SF1">
    <property type="entry name" value="G-PROTEIN COUPLED RECEPTOR 34-RELATED"/>
    <property type="match status" value="1"/>
</dbReference>
<evidence type="ECO:0000256" key="15">
    <source>
        <dbReference type="SAM" id="Phobius"/>
    </source>
</evidence>
<dbReference type="PROSITE" id="PS50262">
    <property type="entry name" value="G_PROTEIN_RECEP_F1_2"/>
    <property type="match status" value="1"/>
</dbReference>
<comment type="similarity">
    <text evidence="13">Belongs to the G-protein coupled receptor 1 family.</text>
</comment>
<evidence type="ECO:0000256" key="2">
    <source>
        <dbReference type="ARBA" id="ARBA00022475"/>
    </source>
</evidence>
<keyword evidence="3 13" id="KW-0812">Transmembrane</keyword>
<sequence>MFWDWNLTNMESNSCTTADVARHSSLPEDCVDEETMRIPLAVLYSLIFLVGLVGNILALWVFFCVQSTKNSVHVFLLNVACADLLLIFCLPFRILYHSHGNTWTLSPILCNLVGNLFYMNMYISITLLGLISVDRYLKMHNRAGRRRLLSTKRSVFLCAVIWTVAFLFFLPYMIFQSNTRPGRCFHYKNLNEDKWKAYINICGVLTFWSVFISLMVSYGKIALKLLRRSQENPDLPSSPSFFQNARKSFFILLVFTICFLPYHMVRPFYIATQIQPTSLFWRNVANTTNELTLVLSALNSCLDPVMYYLLSSSVRKEVLNLVSRVFCLPHAPEVSATSYTADMDGRKTTDTPNQLSSAKLQENKS</sequence>
<dbReference type="InterPro" id="IPR017452">
    <property type="entry name" value="GPCR_Rhodpsn_7TM"/>
</dbReference>
<evidence type="ECO:0000256" key="11">
    <source>
        <dbReference type="ARBA" id="ARBA00035691"/>
    </source>
</evidence>
<evidence type="ECO:0000313" key="17">
    <source>
        <dbReference type="Ensembl" id="ENSORLP00000017154.2"/>
    </source>
</evidence>
<dbReference type="eggNOG" id="ENOG502QT81">
    <property type="taxonomic scope" value="Eukaryota"/>
</dbReference>
<dbReference type="PROSITE" id="PS00237">
    <property type="entry name" value="G_PROTEIN_RECEP_F1_1"/>
    <property type="match status" value="1"/>
</dbReference>
<keyword evidence="4 15" id="KW-1133">Transmembrane helix</keyword>
<dbReference type="FunCoup" id="H2MEY8">
    <property type="interactions" value="254"/>
</dbReference>
<dbReference type="PRINTS" id="PR01157">
    <property type="entry name" value="P2YPURNOCPTR"/>
</dbReference>
<keyword evidence="2" id="KW-1003">Cell membrane</keyword>
<evidence type="ECO:0000256" key="8">
    <source>
        <dbReference type="ARBA" id="ARBA00023170"/>
    </source>
</evidence>
<organism evidence="17 18">
    <name type="scientific">Oryzias latipes</name>
    <name type="common">Japanese rice fish</name>
    <name type="synonym">Japanese killifish</name>
    <dbReference type="NCBI Taxonomy" id="8090"/>
    <lineage>
        <taxon>Eukaryota</taxon>
        <taxon>Metazoa</taxon>
        <taxon>Chordata</taxon>
        <taxon>Craniata</taxon>
        <taxon>Vertebrata</taxon>
        <taxon>Euteleostomi</taxon>
        <taxon>Actinopterygii</taxon>
        <taxon>Neopterygii</taxon>
        <taxon>Teleostei</taxon>
        <taxon>Neoteleostei</taxon>
        <taxon>Acanthomorphata</taxon>
        <taxon>Ovalentaria</taxon>
        <taxon>Atherinomorphae</taxon>
        <taxon>Beloniformes</taxon>
        <taxon>Adrianichthyidae</taxon>
        <taxon>Oryziinae</taxon>
        <taxon>Oryzias</taxon>
    </lineage>
</organism>
<feature type="transmembrane region" description="Helical" evidence="15">
    <location>
        <begin position="116"/>
        <end position="133"/>
    </location>
</feature>
<keyword evidence="6 15" id="KW-0472">Membrane</keyword>
<comment type="subcellular location">
    <subcellularLocation>
        <location evidence="1">Cell membrane</location>
        <topology evidence="1">Multi-pass membrane protein</topology>
    </subcellularLocation>
</comment>
<dbReference type="GO" id="GO:0045028">
    <property type="term" value="F:G protein-coupled purinergic nucleotide receptor activity"/>
    <property type="evidence" value="ECO:0000318"/>
    <property type="project" value="GO_Central"/>
</dbReference>
<keyword evidence="7" id="KW-1015">Disulfide bond</keyword>
<feature type="domain" description="G-protein coupled receptors family 1 profile" evidence="16">
    <location>
        <begin position="54"/>
        <end position="307"/>
    </location>
</feature>
<dbReference type="GO" id="GO:0007186">
    <property type="term" value="P:G protein-coupled receptor signaling pathway"/>
    <property type="evidence" value="ECO:0000318"/>
    <property type="project" value="GO_Central"/>
</dbReference>
<evidence type="ECO:0000256" key="5">
    <source>
        <dbReference type="ARBA" id="ARBA00023040"/>
    </source>
</evidence>
<proteinExistence type="inferred from homology"/>
<evidence type="ECO:0000256" key="1">
    <source>
        <dbReference type="ARBA" id="ARBA00004651"/>
    </source>
</evidence>
<evidence type="ECO:0000256" key="12">
    <source>
        <dbReference type="ARBA" id="ARBA00045234"/>
    </source>
</evidence>
<feature type="transmembrane region" description="Helical" evidence="15">
    <location>
        <begin position="195"/>
        <end position="218"/>
    </location>
</feature>
<keyword evidence="8 13" id="KW-0675">Receptor</keyword>
<protein>
    <recommendedName>
        <fullName evidence="11">Probable G-protein coupled receptor 34</fullName>
    </recommendedName>
</protein>
<name>H2MEY8_ORYLA</name>
<evidence type="ECO:0000256" key="14">
    <source>
        <dbReference type="SAM" id="MobiDB-lite"/>
    </source>
</evidence>
<dbReference type="Gene3D" id="1.20.1070.10">
    <property type="entry name" value="Rhodopsin 7-helix transmembrane proteins"/>
    <property type="match status" value="1"/>
</dbReference>
<reference evidence="17" key="2">
    <citation type="submission" date="2025-08" db="UniProtKB">
        <authorList>
            <consortium name="Ensembl"/>
        </authorList>
    </citation>
    <scope>IDENTIFICATION</scope>
    <source>
        <strain evidence="17">Hd-rR</strain>
    </source>
</reference>
<keyword evidence="5 13" id="KW-0297">G-protein coupled receptor</keyword>
<dbReference type="OrthoDB" id="10005568at2759"/>
<dbReference type="GO" id="GO:0005886">
    <property type="term" value="C:plasma membrane"/>
    <property type="evidence" value="ECO:0007669"/>
    <property type="project" value="UniProtKB-SubCell"/>
</dbReference>
<reference evidence="17 18" key="1">
    <citation type="journal article" date="2007" name="Nature">
        <title>The medaka draft genome and insights into vertebrate genome evolution.</title>
        <authorList>
            <person name="Kasahara M."/>
            <person name="Naruse K."/>
            <person name="Sasaki S."/>
            <person name="Nakatani Y."/>
            <person name="Qu W."/>
            <person name="Ahsan B."/>
            <person name="Yamada T."/>
            <person name="Nagayasu Y."/>
            <person name="Doi K."/>
            <person name="Kasai Y."/>
            <person name="Jindo T."/>
            <person name="Kobayashi D."/>
            <person name="Shimada A."/>
            <person name="Toyoda A."/>
            <person name="Kuroki Y."/>
            <person name="Fujiyama A."/>
            <person name="Sasaki T."/>
            <person name="Shimizu A."/>
            <person name="Asakawa S."/>
            <person name="Shimizu N."/>
            <person name="Hashimoto S."/>
            <person name="Yang J."/>
            <person name="Lee Y."/>
            <person name="Matsushima K."/>
            <person name="Sugano S."/>
            <person name="Sakaizumi M."/>
            <person name="Narita T."/>
            <person name="Ohishi K."/>
            <person name="Haga S."/>
            <person name="Ohta F."/>
            <person name="Nomoto H."/>
            <person name="Nogata K."/>
            <person name="Morishita T."/>
            <person name="Endo T."/>
            <person name="Shin-I T."/>
            <person name="Takeda H."/>
            <person name="Morishita S."/>
            <person name="Kohara Y."/>
        </authorList>
    </citation>
    <scope>NUCLEOTIDE SEQUENCE [LARGE SCALE GENOMIC DNA]</scope>
    <source>
        <strain evidence="17 18">Hd-rR</strain>
    </source>
</reference>
<dbReference type="PRINTS" id="PR00237">
    <property type="entry name" value="GPCRRHODOPSN"/>
</dbReference>
<evidence type="ECO:0000256" key="7">
    <source>
        <dbReference type="ARBA" id="ARBA00023157"/>
    </source>
</evidence>
<dbReference type="Bgee" id="ENSORLG00000013677">
    <property type="expression patterns" value="Expressed in intestine and 5 other cell types or tissues"/>
</dbReference>
<dbReference type="InParanoid" id="H2MEY8"/>
<keyword evidence="10 13" id="KW-0807">Transducer</keyword>
<feature type="transmembrane region" description="Helical" evidence="15">
    <location>
        <begin position="41"/>
        <end position="63"/>
    </location>
</feature>
<keyword evidence="18" id="KW-1185">Reference proteome</keyword>
<dbReference type="AlphaFoldDB" id="H2MEY8"/>
<accession>H2MEY8</accession>
<evidence type="ECO:0000256" key="6">
    <source>
        <dbReference type="ARBA" id="ARBA00023136"/>
    </source>
</evidence>
<feature type="region of interest" description="Disordered" evidence="14">
    <location>
        <begin position="339"/>
        <end position="365"/>
    </location>
</feature>
<evidence type="ECO:0000256" key="3">
    <source>
        <dbReference type="ARBA" id="ARBA00022692"/>
    </source>
</evidence>
<dbReference type="SUPFAM" id="SSF81321">
    <property type="entry name" value="Family A G protein-coupled receptor-like"/>
    <property type="match status" value="1"/>
</dbReference>
<comment type="function">
    <text evidence="12">G-protein-coupled receptor of lysophosphatidylserine (LysoPS) that plays different roles in immune response. Acts a damage-sensing receptor that triggers tissue repair upon recognition of dying neutrophils. Mechanistically, apoptotic neutrophils release lysophosphatydilserine that are recognized by type 3 innate lymphoid cells (ILC3s) via GPR34, which activates downstream PI3K-AKT and RAS-ERK signaling pathways leading to STAT3 activation and IL-22 production. Plays an important role in microglial function, controlling morphology and phagocytosis.</text>
</comment>
<dbReference type="GeneTree" id="ENSGT01110000267167"/>
<feature type="compositionally biased region" description="Polar residues" evidence="14">
    <location>
        <begin position="350"/>
        <end position="365"/>
    </location>
</feature>
<evidence type="ECO:0000256" key="13">
    <source>
        <dbReference type="RuleBase" id="RU000688"/>
    </source>
</evidence>
<feature type="transmembrane region" description="Helical" evidence="15">
    <location>
        <begin position="75"/>
        <end position="96"/>
    </location>
</feature>
<evidence type="ECO:0000256" key="9">
    <source>
        <dbReference type="ARBA" id="ARBA00023180"/>
    </source>
</evidence>
<evidence type="ECO:0000313" key="18">
    <source>
        <dbReference type="Proteomes" id="UP000001038"/>
    </source>
</evidence>
<keyword evidence="9" id="KW-0325">Glycoprotein</keyword>
<feature type="transmembrane region" description="Helical" evidence="15">
    <location>
        <begin position="249"/>
        <end position="271"/>
    </location>
</feature>
<dbReference type="HOGENOM" id="CLU_009579_8_2_1"/>
<evidence type="ECO:0000256" key="10">
    <source>
        <dbReference type="ARBA" id="ARBA00023224"/>
    </source>
</evidence>
<gene>
    <name evidence="17" type="primary">GPR34</name>
    <name evidence="17" type="synonym">gpr34b</name>
</gene>